<dbReference type="Proteomes" id="UP000291422">
    <property type="component" value="Unassembled WGS sequence"/>
</dbReference>
<accession>A0A4Q4NND4</accession>
<sequence length="99" mass="11455">MTPCEKRVCCEVTEAYKPWVKDGGVKWLFRDAYTRVGGRWAIWSKKDKDAIKYGRLRAVEAARKGTRNTDTTDFSADEDRRELQQKFQQIGVTPAAYFS</sequence>
<comment type="caution">
    <text evidence="1">The sequence shown here is derived from an EMBL/GenBank/DDBJ whole genome shotgun (WGS) entry which is preliminary data.</text>
</comment>
<dbReference type="VEuPathDB" id="FungiDB:CC77DRAFT_1009566"/>
<evidence type="ECO:0000313" key="1">
    <source>
        <dbReference type="EMBL" id="RYN79196.1"/>
    </source>
</evidence>
<dbReference type="AlphaFoldDB" id="A0A4Q4NND4"/>
<proteinExistence type="predicted"/>
<evidence type="ECO:0000313" key="2">
    <source>
        <dbReference type="Proteomes" id="UP000291422"/>
    </source>
</evidence>
<reference evidence="2" key="1">
    <citation type="journal article" date="2019" name="bioRxiv">
        <title>Genomics, evolutionary history and diagnostics of the Alternaria alternata species group including apple and Asian pear pathotypes.</title>
        <authorList>
            <person name="Armitage A.D."/>
            <person name="Cockerton H.M."/>
            <person name="Sreenivasaprasad S."/>
            <person name="Woodhall J.W."/>
            <person name="Lane C.R."/>
            <person name="Harrison R.J."/>
            <person name="Clarkson J.P."/>
        </authorList>
    </citation>
    <scope>NUCLEOTIDE SEQUENCE [LARGE SCALE GENOMIC DNA]</scope>
    <source>
        <strain evidence="2">FERA 1177</strain>
    </source>
</reference>
<organism evidence="1 2">
    <name type="scientific">Alternaria alternata</name>
    <name type="common">Alternaria rot fungus</name>
    <name type="synonym">Torula alternata</name>
    <dbReference type="NCBI Taxonomy" id="5599"/>
    <lineage>
        <taxon>Eukaryota</taxon>
        <taxon>Fungi</taxon>
        <taxon>Dikarya</taxon>
        <taxon>Ascomycota</taxon>
        <taxon>Pezizomycotina</taxon>
        <taxon>Dothideomycetes</taxon>
        <taxon>Pleosporomycetidae</taxon>
        <taxon>Pleosporales</taxon>
        <taxon>Pleosporineae</taxon>
        <taxon>Pleosporaceae</taxon>
        <taxon>Alternaria</taxon>
        <taxon>Alternaria sect. Alternaria</taxon>
        <taxon>Alternaria alternata complex</taxon>
    </lineage>
</organism>
<name>A0A4Q4NND4_ALTAL</name>
<protein>
    <submittedName>
        <fullName evidence="1">Uncharacterized protein</fullName>
    </submittedName>
</protein>
<dbReference type="EMBL" id="PDXD01000006">
    <property type="protein sequence ID" value="RYN79196.1"/>
    <property type="molecule type" value="Genomic_DNA"/>
</dbReference>
<gene>
    <name evidence="1" type="ORF">AA0117_g3915</name>
</gene>